<dbReference type="EMBL" id="FJUY01000029">
    <property type="protein sequence ID" value="CZT25624.1"/>
    <property type="molecule type" value="Genomic_DNA"/>
</dbReference>
<dbReference type="RefSeq" id="XP_023632282.1">
    <property type="nucleotide sequence ID" value="XM_023776514.1"/>
</dbReference>
<dbReference type="AlphaFoldDB" id="A0A2D3VNJ0"/>
<feature type="transmembrane region" description="Helical" evidence="1">
    <location>
        <begin position="41"/>
        <end position="62"/>
    </location>
</feature>
<feature type="transmembrane region" description="Helical" evidence="1">
    <location>
        <begin position="12"/>
        <end position="35"/>
    </location>
</feature>
<evidence type="ECO:0000256" key="1">
    <source>
        <dbReference type="SAM" id="Phobius"/>
    </source>
</evidence>
<evidence type="ECO:0000313" key="3">
    <source>
        <dbReference type="Proteomes" id="UP000225277"/>
    </source>
</evidence>
<protein>
    <recommendedName>
        <fullName evidence="4">MARVEL domain-containing protein</fullName>
    </recommendedName>
</protein>
<dbReference type="STRING" id="112498.A0A2D3VNJ0"/>
<dbReference type="OrthoDB" id="3875620at2759"/>
<keyword evidence="3" id="KW-1185">Reference proteome</keyword>
<reference evidence="2 3" key="1">
    <citation type="submission" date="2016-03" db="EMBL/GenBank/DDBJ databases">
        <authorList>
            <person name="Ploux O."/>
        </authorList>
    </citation>
    <scope>NUCLEOTIDE SEQUENCE [LARGE SCALE GENOMIC DNA]</scope>
    <source>
        <strain evidence="2 3">URUG2</strain>
    </source>
</reference>
<keyword evidence="1" id="KW-1133">Transmembrane helix</keyword>
<proteinExistence type="predicted"/>
<sequence>MVALQERPNNMFLATVPAIAAISNLLLLAFARQYITNDLVSLVAAVYAYASVPLCAYGLVGVTMRKPKFIAVFANFLFLDAVVWALCRFLVTQLFFISIDADDVCSVYNPRWSPENFHHDIVTSVRRFQDARIGHLALRKRCQVQSGAFQIVVVFLLLALAAAHGSIAMKMRRYSKEVEKSSQLPECHTESEKPALMVSTERDLV</sequence>
<keyword evidence="1" id="KW-0812">Transmembrane</keyword>
<dbReference type="Proteomes" id="UP000225277">
    <property type="component" value="Unassembled WGS sequence"/>
</dbReference>
<organism evidence="2 3">
    <name type="scientific">Ramularia collo-cygni</name>
    <dbReference type="NCBI Taxonomy" id="112498"/>
    <lineage>
        <taxon>Eukaryota</taxon>
        <taxon>Fungi</taxon>
        <taxon>Dikarya</taxon>
        <taxon>Ascomycota</taxon>
        <taxon>Pezizomycotina</taxon>
        <taxon>Dothideomycetes</taxon>
        <taxon>Dothideomycetidae</taxon>
        <taxon>Mycosphaerellales</taxon>
        <taxon>Mycosphaerellaceae</taxon>
        <taxon>Ramularia</taxon>
    </lineage>
</organism>
<accession>A0A2D3VNJ0</accession>
<evidence type="ECO:0008006" key="4">
    <source>
        <dbReference type="Google" id="ProtNLM"/>
    </source>
</evidence>
<keyword evidence="1" id="KW-0472">Membrane</keyword>
<evidence type="ECO:0000313" key="2">
    <source>
        <dbReference type="EMBL" id="CZT25624.1"/>
    </source>
</evidence>
<feature type="transmembrane region" description="Helical" evidence="1">
    <location>
        <begin position="148"/>
        <end position="167"/>
    </location>
</feature>
<feature type="transmembrane region" description="Helical" evidence="1">
    <location>
        <begin position="69"/>
        <end position="91"/>
    </location>
</feature>
<name>A0A2D3VNJ0_9PEZI</name>
<gene>
    <name evidence="2" type="ORF">RCC_11292</name>
</gene>
<dbReference type="GeneID" id="35606318"/>